<feature type="domain" description="Rho-GAP" evidence="2">
    <location>
        <begin position="7"/>
        <end position="103"/>
    </location>
</feature>
<organism evidence="3 4">
    <name type="scientific">Anaeramoeba ignava</name>
    <name type="common">Anaerobic marine amoeba</name>
    <dbReference type="NCBI Taxonomy" id="1746090"/>
    <lineage>
        <taxon>Eukaryota</taxon>
        <taxon>Metamonada</taxon>
        <taxon>Anaeramoebidae</taxon>
        <taxon>Anaeramoeba</taxon>
    </lineage>
</organism>
<evidence type="ECO:0000256" key="1">
    <source>
        <dbReference type="ARBA" id="ARBA00022468"/>
    </source>
</evidence>
<dbReference type="InterPro" id="IPR050729">
    <property type="entry name" value="Rho-GAP"/>
</dbReference>
<comment type="caution">
    <text evidence="3">The sequence shown here is derived from an EMBL/GenBank/DDBJ whole genome shotgun (WGS) entry which is preliminary data.</text>
</comment>
<dbReference type="OrthoDB" id="5873004at2759"/>
<evidence type="ECO:0000259" key="2">
    <source>
        <dbReference type="PROSITE" id="PS50238"/>
    </source>
</evidence>
<dbReference type="GO" id="GO:0005737">
    <property type="term" value="C:cytoplasm"/>
    <property type="evidence" value="ECO:0007669"/>
    <property type="project" value="TreeGrafter"/>
</dbReference>
<dbReference type="GO" id="GO:0007165">
    <property type="term" value="P:signal transduction"/>
    <property type="evidence" value="ECO:0007669"/>
    <property type="project" value="InterPro"/>
</dbReference>
<dbReference type="SUPFAM" id="SSF48350">
    <property type="entry name" value="GTPase activation domain, GAP"/>
    <property type="match status" value="1"/>
</dbReference>
<dbReference type="AlphaFoldDB" id="A0A9Q0R7K1"/>
<proteinExistence type="predicted"/>
<keyword evidence="1" id="KW-0343">GTPase activation</keyword>
<dbReference type="Pfam" id="PF00620">
    <property type="entry name" value="RhoGAP"/>
    <property type="match status" value="1"/>
</dbReference>
<dbReference type="PANTHER" id="PTHR23176:SF127">
    <property type="entry name" value="RHO GTPASE-ACTIVATING PROTEIN GACJ"/>
    <property type="match status" value="1"/>
</dbReference>
<dbReference type="PANTHER" id="PTHR23176">
    <property type="entry name" value="RHO/RAC/CDC GTPASE-ACTIVATING PROTEIN"/>
    <property type="match status" value="1"/>
</dbReference>
<keyword evidence="4" id="KW-1185">Reference proteome</keyword>
<evidence type="ECO:0000313" key="4">
    <source>
        <dbReference type="Proteomes" id="UP001149090"/>
    </source>
</evidence>
<dbReference type="CDD" id="cd00159">
    <property type="entry name" value="RhoGAP"/>
    <property type="match status" value="1"/>
</dbReference>
<accession>A0A9Q0R7K1</accession>
<dbReference type="InterPro" id="IPR008936">
    <property type="entry name" value="Rho_GTPase_activation_prot"/>
</dbReference>
<dbReference type="InterPro" id="IPR000198">
    <property type="entry name" value="RhoGAP_dom"/>
</dbReference>
<evidence type="ECO:0000313" key="3">
    <source>
        <dbReference type="EMBL" id="KAJ5070104.1"/>
    </source>
</evidence>
<dbReference type="GO" id="GO:0005096">
    <property type="term" value="F:GTPase activator activity"/>
    <property type="evidence" value="ECO:0007669"/>
    <property type="project" value="UniProtKB-KW"/>
</dbReference>
<sequence length="103" mass="11963">MSKVFGVSLENQKLNSENVPVIIVKLISRLKELDAQNIEGIFRIPGNHMQIELLKKEIDEDENYDFSIYNDVYVIASLLKQFFRELPESILTDSLFEEWNKAG</sequence>
<dbReference type="EMBL" id="JAPDFW010000099">
    <property type="protein sequence ID" value="KAJ5070104.1"/>
    <property type="molecule type" value="Genomic_DNA"/>
</dbReference>
<gene>
    <name evidence="3" type="ORF">M0811_11309</name>
</gene>
<dbReference type="Gene3D" id="1.10.555.10">
    <property type="entry name" value="Rho GTPase activation protein"/>
    <property type="match status" value="1"/>
</dbReference>
<reference evidence="3" key="1">
    <citation type="submission" date="2022-10" db="EMBL/GenBank/DDBJ databases">
        <title>Novel sulphate-reducing endosymbionts in the free-living metamonad Anaeramoeba.</title>
        <authorList>
            <person name="Jerlstrom-Hultqvist J."/>
            <person name="Cepicka I."/>
            <person name="Gallot-Lavallee L."/>
            <person name="Salas-Leiva D."/>
            <person name="Curtis B.A."/>
            <person name="Zahonova K."/>
            <person name="Pipaliya S."/>
            <person name="Dacks J."/>
            <person name="Roger A.J."/>
        </authorList>
    </citation>
    <scope>NUCLEOTIDE SEQUENCE</scope>
    <source>
        <strain evidence="3">BMAN</strain>
    </source>
</reference>
<name>A0A9Q0R7K1_ANAIG</name>
<protein>
    <submittedName>
        <fullName evidence="3">Rho gtpase-activating protein 68f</fullName>
    </submittedName>
</protein>
<dbReference type="Proteomes" id="UP001149090">
    <property type="component" value="Unassembled WGS sequence"/>
</dbReference>
<dbReference type="PROSITE" id="PS50238">
    <property type="entry name" value="RHOGAP"/>
    <property type="match status" value="1"/>
</dbReference>